<organism evidence="1">
    <name type="scientific">Arundo donax</name>
    <name type="common">Giant reed</name>
    <name type="synonym">Donax arundinaceus</name>
    <dbReference type="NCBI Taxonomy" id="35708"/>
    <lineage>
        <taxon>Eukaryota</taxon>
        <taxon>Viridiplantae</taxon>
        <taxon>Streptophyta</taxon>
        <taxon>Embryophyta</taxon>
        <taxon>Tracheophyta</taxon>
        <taxon>Spermatophyta</taxon>
        <taxon>Magnoliopsida</taxon>
        <taxon>Liliopsida</taxon>
        <taxon>Poales</taxon>
        <taxon>Poaceae</taxon>
        <taxon>PACMAD clade</taxon>
        <taxon>Arundinoideae</taxon>
        <taxon>Arundineae</taxon>
        <taxon>Arundo</taxon>
    </lineage>
</organism>
<dbReference type="EMBL" id="GBRH01225578">
    <property type="protein sequence ID" value="JAD72317.1"/>
    <property type="molecule type" value="Transcribed_RNA"/>
</dbReference>
<reference evidence="1" key="2">
    <citation type="journal article" date="2015" name="Data Brief">
        <title>Shoot transcriptome of the giant reed, Arundo donax.</title>
        <authorList>
            <person name="Barrero R.A."/>
            <person name="Guerrero F.D."/>
            <person name="Moolhuijzen P."/>
            <person name="Goolsby J.A."/>
            <person name="Tidwell J."/>
            <person name="Bellgard S.E."/>
            <person name="Bellgard M.I."/>
        </authorList>
    </citation>
    <scope>NUCLEOTIDE SEQUENCE</scope>
    <source>
        <tissue evidence="1">Shoot tissue taken approximately 20 cm above the soil surface</tissue>
    </source>
</reference>
<evidence type="ECO:0000313" key="1">
    <source>
        <dbReference type="EMBL" id="JAD72317.1"/>
    </source>
</evidence>
<proteinExistence type="predicted"/>
<sequence>MSTPGHFGQICVSCRLIQHVPYSDLKATIHVSSAYVAHMQEKDFQITGVR</sequence>
<reference evidence="1" key="1">
    <citation type="submission" date="2014-09" db="EMBL/GenBank/DDBJ databases">
        <authorList>
            <person name="Magalhaes I.L.F."/>
            <person name="Oliveira U."/>
            <person name="Santos F.R."/>
            <person name="Vidigal T.H.D.A."/>
            <person name="Brescovit A.D."/>
            <person name="Santos A.J."/>
        </authorList>
    </citation>
    <scope>NUCLEOTIDE SEQUENCE</scope>
    <source>
        <tissue evidence="1">Shoot tissue taken approximately 20 cm above the soil surface</tissue>
    </source>
</reference>
<dbReference type="AlphaFoldDB" id="A0A0A9CLB1"/>
<protein>
    <submittedName>
        <fullName evidence="1">Uncharacterized protein</fullName>
    </submittedName>
</protein>
<accession>A0A0A9CLB1</accession>
<name>A0A0A9CLB1_ARUDO</name>